<dbReference type="EMBL" id="CP046908">
    <property type="protein sequence ID" value="QGZ36716.1"/>
    <property type="molecule type" value="Genomic_DNA"/>
</dbReference>
<evidence type="ECO:0000256" key="5">
    <source>
        <dbReference type="ARBA" id="ARBA00023136"/>
    </source>
</evidence>
<evidence type="ECO:0000256" key="1">
    <source>
        <dbReference type="ARBA" id="ARBA00004651"/>
    </source>
</evidence>
<evidence type="ECO:0000256" key="6">
    <source>
        <dbReference type="RuleBase" id="RU369025"/>
    </source>
</evidence>
<dbReference type="InterPro" id="IPR045275">
    <property type="entry name" value="MscS_archaea/bacteria_type"/>
</dbReference>
<evidence type="ECO:0000256" key="2">
    <source>
        <dbReference type="ARBA" id="ARBA00022475"/>
    </source>
</evidence>
<reference evidence="8 9" key="1">
    <citation type="submission" date="2019-12" db="EMBL/GenBank/DDBJ databases">
        <title>The genome of Stappia indica PHM037.</title>
        <authorList>
            <person name="Kacar D."/>
            <person name="Galan B."/>
            <person name="Canedo L."/>
            <person name="Rodriguez P."/>
            <person name="de la Calle F."/>
            <person name="Garcia J.L."/>
        </authorList>
    </citation>
    <scope>NUCLEOTIDE SEQUENCE [LARGE SCALE GENOMIC DNA]</scope>
    <source>
        <strain evidence="8 9">PHM037</strain>
    </source>
</reference>
<keyword evidence="4 6" id="KW-1133">Transmembrane helix</keyword>
<dbReference type="InterPro" id="IPR023408">
    <property type="entry name" value="MscS_beta-dom_sf"/>
</dbReference>
<comment type="similarity">
    <text evidence="6">Belongs to the MscS (TC 1.A.23) family.</text>
</comment>
<dbReference type="InterPro" id="IPR006685">
    <property type="entry name" value="MscS_channel_2nd"/>
</dbReference>
<dbReference type="GO" id="GO:0008381">
    <property type="term" value="F:mechanosensitive monoatomic ion channel activity"/>
    <property type="evidence" value="ECO:0007669"/>
    <property type="project" value="InterPro"/>
</dbReference>
<feature type="transmembrane region" description="Helical" evidence="6">
    <location>
        <begin position="81"/>
        <end position="101"/>
    </location>
</feature>
<comment type="function">
    <text evidence="6">Mechanosensitive channel that participates in the regulation of osmotic pressure changes within the cell, opening in response to stretch forces in the membrane lipid bilayer, without the need for other proteins. Contributes to normal resistance to hypoosmotic shock. Forms an ion channel of 1.0 nanosiemens conductance with a slight preference for anions.</text>
</comment>
<accession>A0A857CCG1</accession>
<proteinExistence type="inferred from homology"/>
<feature type="domain" description="Mechanosensitive ion channel MscS" evidence="7">
    <location>
        <begin position="127"/>
        <end position="194"/>
    </location>
</feature>
<evidence type="ECO:0000259" key="7">
    <source>
        <dbReference type="Pfam" id="PF00924"/>
    </source>
</evidence>
<keyword evidence="6" id="KW-0813">Transport</keyword>
<dbReference type="Gene3D" id="3.30.70.100">
    <property type="match status" value="1"/>
</dbReference>
<dbReference type="InterPro" id="IPR011066">
    <property type="entry name" value="MscS_channel_C_sf"/>
</dbReference>
<dbReference type="GO" id="GO:0005886">
    <property type="term" value="C:plasma membrane"/>
    <property type="evidence" value="ECO:0007669"/>
    <property type="project" value="UniProtKB-SubCell"/>
</dbReference>
<dbReference type="SUPFAM" id="SSF82689">
    <property type="entry name" value="Mechanosensitive channel protein MscS (YggB), C-terminal domain"/>
    <property type="match status" value="1"/>
</dbReference>
<feature type="transmembrane region" description="Helical" evidence="6">
    <location>
        <begin position="47"/>
        <end position="69"/>
    </location>
</feature>
<dbReference type="InterPro" id="IPR010920">
    <property type="entry name" value="LSM_dom_sf"/>
</dbReference>
<keyword evidence="2" id="KW-1003">Cell membrane</keyword>
<dbReference type="OrthoDB" id="9793781at2"/>
<evidence type="ECO:0000313" key="9">
    <source>
        <dbReference type="Proteomes" id="UP000435648"/>
    </source>
</evidence>
<sequence length="307" mass="32780">MSRALRAVLRVVWPALGTAVFVAAHLLHQPLFEMLGLGVPGRPVFVLSGGAAYFSAAWLGGRLVGLALERTGSRRRRVPKLLPELVSAALFLTAGIATVMLVVGQSLSGALAGSGLVIAVLGFALRNTLADVFSGIAVGIEAPYRIGDWVAIDDQTNGRVIEIGWRTTRLSTRDDTYVILPNSQIARQKLVNYSAPNRTYRTRVQVVLDHGIPVLDAKVLLAEAAARAGIIVAMPAPDVRVASYDVDGIRYHVRFWVPSFADDVDCRDAVFTQIDTALRESGLPLPVGGLRVLAAQPETEARAAAAS</sequence>
<keyword evidence="3 6" id="KW-0812">Transmembrane</keyword>
<comment type="subcellular location">
    <subcellularLocation>
        <location evidence="6">Cell inner membrane</location>
        <topology evidence="6">Multi-pass membrane protein</topology>
    </subcellularLocation>
    <subcellularLocation>
        <location evidence="1">Cell membrane</location>
        <topology evidence="1">Multi-pass membrane protein</topology>
    </subcellularLocation>
</comment>
<keyword evidence="6" id="KW-0407">Ion channel</keyword>
<organism evidence="8 9">
    <name type="scientific">Stappia indica</name>
    <dbReference type="NCBI Taxonomy" id="538381"/>
    <lineage>
        <taxon>Bacteria</taxon>
        <taxon>Pseudomonadati</taxon>
        <taxon>Pseudomonadota</taxon>
        <taxon>Alphaproteobacteria</taxon>
        <taxon>Hyphomicrobiales</taxon>
        <taxon>Stappiaceae</taxon>
        <taxon>Stappia</taxon>
    </lineage>
</organism>
<evidence type="ECO:0000256" key="3">
    <source>
        <dbReference type="ARBA" id="ARBA00022692"/>
    </source>
</evidence>
<comment type="subunit">
    <text evidence="6">Homoheptamer.</text>
</comment>
<feature type="transmembrane region" description="Helical" evidence="6">
    <location>
        <begin position="7"/>
        <end position="27"/>
    </location>
</feature>
<dbReference type="SUPFAM" id="SSF50182">
    <property type="entry name" value="Sm-like ribonucleoproteins"/>
    <property type="match status" value="1"/>
</dbReference>
<dbReference type="Gene3D" id="2.30.30.60">
    <property type="match status" value="1"/>
</dbReference>
<dbReference type="Gene3D" id="1.10.287.1260">
    <property type="match status" value="1"/>
</dbReference>
<gene>
    <name evidence="8" type="ORF">GH266_20775</name>
</gene>
<keyword evidence="5 6" id="KW-0472">Membrane</keyword>
<keyword evidence="6" id="KW-0997">Cell inner membrane</keyword>
<dbReference type="PANTHER" id="PTHR30221:SF1">
    <property type="entry name" value="SMALL-CONDUCTANCE MECHANOSENSITIVE CHANNEL"/>
    <property type="match status" value="1"/>
</dbReference>
<dbReference type="Pfam" id="PF00924">
    <property type="entry name" value="MS_channel_2nd"/>
    <property type="match status" value="1"/>
</dbReference>
<dbReference type="PANTHER" id="PTHR30221">
    <property type="entry name" value="SMALL-CONDUCTANCE MECHANOSENSITIVE CHANNEL"/>
    <property type="match status" value="1"/>
</dbReference>
<keyword evidence="6" id="KW-0406">Ion transport</keyword>
<protein>
    <recommendedName>
        <fullName evidence="6">Small-conductance mechanosensitive channel</fullName>
    </recommendedName>
</protein>
<comment type="caution">
    <text evidence="6">Lacks conserved residue(s) required for the propagation of feature annotation.</text>
</comment>
<dbReference type="AlphaFoldDB" id="A0A857CCG1"/>
<evidence type="ECO:0000256" key="4">
    <source>
        <dbReference type="ARBA" id="ARBA00022989"/>
    </source>
</evidence>
<dbReference type="Proteomes" id="UP000435648">
    <property type="component" value="Chromosome"/>
</dbReference>
<name>A0A857CCG1_9HYPH</name>
<dbReference type="KEGG" id="siw:GH266_20775"/>
<evidence type="ECO:0000313" key="8">
    <source>
        <dbReference type="EMBL" id="QGZ36716.1"/>
    </source>
</evidence>